<feature type="region of interest" description="Disordered" evidence="1">
    <location>
        <begin position="1"/>
        <end position="167"/>
    </location>
</feature>
<keyword evidence="2" id="KW-0472">Membrane</keyword>
<sequence>MASKYFSLPSFARSKQDTEDTAQQPSSDEPILKAADEKILEEHVANDAPPSGLENVTATKITDDGEEKQTSMQEQLDADHPTDQAVIPETQPETDESTQNIPEQSYDEIMRQKAGERVKARQAKRRTLELPSQEEAEAATRGGNAQLAATEDEERPQGDKRTWTTFLQSMLPNTSSITKLTDSDGNAQSLQAWKEYASSYIPPIPPSWRPSSRDKSKDSRPASPVYNEDGTVNQDATREREQREVSALLDKLSLSEMNNRVFAFSGETQKIYERFIQVLKDTMNGAPTAYEDMEKLMREAGPRLEQQFKAMPPFVQTLVKSLPAKIGGTLGPDLLAVAGEKPGADLKARMEASSAGVDVSDKADGKKKQKKKRRIPGLKTLLSKEGAVASMLRNVVTFLQTRFPFLASTTSVAMSLAVFILMFVFWYCHKRGKEVRLARQVEEAEGAGVEGEEDYTAEEDDGEEEEEDGEGAKEENEQCQAMLKDVEAKANALNQPDPREVPLPDEKATS</sequence>
<keyword evidence="4" id="KW-1185">Reference proteome</keyword>
<proteinExistence type="predicted"/>
<dbReference type="EMBL" id="MU001631">
    <property type="protein sequence ID" value="KAF2487874.1"/>
    <property type="molecule type" value="Genomic_DNA"/>
</dbReference>
<dbReference type="Proteomes" id="UP000799767">
    <property type="component" value="Unassembled WGS sequence"/>
</dbReference>
<feature type="region of interest" description="Disordered" evidence="1">
    <location>
        <begin position="201"/>
        <end position="240"/>
    </location>
</feature>
<accession>A0A6A6Q7A3</accession>
<keyword evidence="2" id="KW-0812">Transmembrane</keyword>
<dbReference type="OrthoDB" id="5398191at2759"/>
<gene>
    <name evidence="3" type="ORF">BDY17DRAFT_342564</name>
</gene>
<feature type="transmembrane region" description="Helical" evidence="2">
    <location>
        <begin position="403"/>
        <end position="427"/>
    </location>
</feature>
<feature type="region of interest" description="Disordered" evidence="1">
    <location>
        <begin position="443"/>
        <end position="510"/>
    </location>
</feature>
<feature type="compositionally biased region" description="Basic and acidic residues" evidence="1">
    <location>
        <begin position="108"/>
        <end position="119"/>
    </location>
</feature>
<evidence type="ECO:0000256" key="2">
    <source>
        <dbReference type="SAM" id="Phobius"/>
    </source>
</evidence>
<feature type="compositionally biased region" description="Basic and acidic residues" evidence="1">
    <location>
        <begin position="30"/>
        <end position="45"/>
    </location>
</feature>
<feature type="compositionally biased region" description="Basic and acidic residues" evidence="1">
    <location>
        <begin position="497"/>
        <end position="510"/>
    </location>
</feature>
<evidence type="ECO:0000256" key="1">
    <source>
        <dbReference type="SAM" id="MobiDB-lite"/>
    </source>
</evidence>
<feature type="compositionally biased region" description="Acidic residues" evidence="1">
    <location>
        <begin position="450"/>
        <end position="469"/>
    </location>
</feature>
<reference evidence="3" key="1">
    <citation type="journal article" date="2020" name="Stud. Mycol.">
        <title>101 Dothideomycetes genomes: a test case for predicting lifestyles and emergence of pathogens.</title>
        <authorList>
            <person name="Haridas S."/>
            <person name="Albert R."/>
            <person name="Binder M."/>
            <person name="Bloem J."/>
            <person name="Labutti K."/>
            <person name="Salamov A."/>
            <person name="Andreopoulos B."/>
            <person name="Baker S."/>
            <person name="Barry K."/>
            <person name="Bills G."/>
            <person name="Bluhm B."/>
            <person name="Cannon C."/>
            <person name="Castanera R."/>
            <person name="Culley D."/>
            <person name="Daum C."/>
            <person name="Ezra D."/>
            <person name="Gonzalez J."/>
            <person name="Henrissat B."/>
            <person name="Kuo A."/>
            <person name="Liang C."/>
            <person name="Lipzen A."/>
            <person name="Lutzoni F."/>
            <person name="Magnuson J."/>
            <person name="Mondo S."/>
            <person name="Nolan M."/>
            <person name="Ohm R."/>
            <person name="Pangilinan J."/>
            <person name="Park H.-J."/>
            <person name="Ramirez L."/>
            <person name="Alfaro M."/>
            <person name="Sun H."/>
            <person name="Tritt A."/>
            <person name="Yoshinaga Y."/>
            <person name="Zwiers L.-H."/>
            <person name="Turgeon B."/>
            <person name="Goodwin S."/>
            <person name="Spatafora J."/>
            <person name="Crous P."/>
            <person name="Grigoriev I."/>
        </authorList>
    </citation>
    <scope>NUCLEOTIDE SEQUENCE</scope>
    <source>
        <strain evidence="3">CBS 113389</strain>
    </source>
</reference>
<evidence type="ECO:0000313" key="4">
    <source>
        <dbReference type="Proteomes" id="UP000799767"/>
    </source>
</evidence>
<feature type="compositionally biased region" description="Basic and acidic residues" evidence="1">
    <location>
        <begin position="211"/>
        <end position="220"/>
    </location>
</feature>
<keyword evidence="2" id="KW-1133">Transmembrane helix</keyword>
<dbReference type="GeneID" id="54479021"/>
<dbReference type="RefSeq" id="XP_033594443.1">
    <property type="nucleotide sequence ID" value="XM_033738019.1"/>
</dbReference>
<organism evidence="3 4">
    <name type="scientific">Neohortaea acidophila</name>
    <dbReference type="NCBI Taxonomy" id="245834"/>
    <lineage>
        <taxon>Eukaryota</taxon>
        <taxon>Fungi</taxon>
        <taxon>Dikarya</taxon>
        <taxon>Ascomycota</taxon>
        <taxon>Pezizomycotina</taxon>
        <taxon>Dothideomycetes</taxon>
        <taxon>Dothideomycetidae</taxon>
        <taxon>Mycosphaerellales</taxon>
        <taxon>Teratosphaeriaceae</taxon>
        <taxon>Neohortaea</taxon>
    </lineage>
</organism>
<dbReference type="AlphaFoldDB" id="A0A6A6Q7A3"/>
<name>A0A6A6Q7A3_9PEZI</name>
<evidence type="ECO:0000313" key="3">
    <source>
        <dbReference type="EMBL" id="KAF2487874.1"/>
    </source>
</evidence>
<protein>
    <submittedName>
        <fullName evidence="3">Uncharacterized protein</fullName>
    </submittedName>
</protein>